<evidence type="ECO:0008006" key="3">
    <source>
        <dbReference type="Google" id="ProtNLM"/>
    </source>
</evidence>
<proteinExistence type="predicted"/>
<keyword evidence="2" id="KW-1185">Reference proteome</keyword>
<evidence type="ECO:0000313" key="2">
    <source>
        <dbReference type="Proteomes" id="UP000187203"/>
    </source>
</evidence>
<dbReference type="STRING" id="93759.A0A1R3JGK1"/>
<dbReference type="EMBL" id="AWUE01016188">
    <property type="protein sequence ID" value="OMO93965.1"/>
    <property type="molecule type" value="Genomic_DNA"/>
</dbReference>
<reference evidence="2" key="1">
    <citation type="submission" date="2013-09" db="EMBL/GenBank/DDBJ databases">
        <title>Corchorus olitorius genome sequencing.</title>
        <authorList>
            <person name="Alam M."/>
            <person name="Haque M.S."/>
            <person name="Islam M.S."/>
            <person name="Emdad E.M."/>
            <person name="Islam M.M."/>
            <person name="Ahmed B."/>
            <person name="Halim A."/>
            <person name="Hossen Q.M.M."/>
            <person name="Hossain M.Z."/>
            <person name="Ahmed R."/>
            <person name="Khan M.M."/>
            <person name="Islam R."/>
            <person name="Rashid M.M."/>
            <person name="Khan S.A."/>
            <person name="Rahman M.S."/>
            <person name="Alam M."/>
            <person name="Yahiya A.S."/>
            <person name="Khan M.S."/>
            <person name="Azam M.S."/>
            <person name="Haque T."/>
            <person name="Lashkar M.Z.H."/>
            <person name="Akhand A.I."/>
            <person name="Morshed G."/>
            <person name="Roy S."/>
            <person name="Uddin K.S."/>
            <person name="Rabeya T."/>
            <person name="Hossain A.S."/>
            <person name="Chowdhury A."/>
            <person name="Snigdha A.R."/>
            <person name="Mortoza M.S."/>
            <person name="Matin S.A."/>
            <person name="Hoque S.M.E."/>
            <person name="Islam M.K."/>
            <person name="Roy D.K."/>
            <person name="Haider R."/>
            <person name="Moosa M.M."/>
            <person name="Elias S.M."/>
            <person name="Hasan A.M."/>
            <person name="Jahan S."/>
            <person name="Shafiuddin M."/>
            <person name="Mahmood N."/>
            <person name="Shommy N.S."/>
        </authorList>
    </citation>
    <scope>NUCLEOTIDE SEQUENCE [LARGE SCALE GENOMIC DNA]</scope>
    <source>
        <strain evidence="2">cv. O-4</strain>
    </source>
</reference>
<name>A0A1R3JGK1_9ROSI</name>
<dbReference type="AlphaFoldDB" id="A0A1R3JGK1"/>
<gene>
    <name evidence="1" type="ORF">COLO4_16607</name>
</gene>
<dbReference type="Proteomes" id="UP000187203">
    <property type="component" value="Unassembled WGS sequence"/>
</dbReference>
<sequence length="270" mass="31179">MVLPVQAVFSGTVVEHLQEIPTNYEEDSSEIYENEEDSSEIYENEENFASSSDDDLHSGIVHWRVFTMEDDSVPEPNEPPPLFPQVKLTISSRIKLSDHLSYPLQTSRFDFDPDMFKDDKELVSLFLSYILESTGLFDDYSDLDSIVDDIMRKGLEFSESLTSDVDKEPQVLQLVAEIEEIVEQHIDYENYKRDSTLERAAVEESELELEACNYGMVPAEEESVKKMLKKVVKAESGDCMICLEDLRLKYRMLWRCRVLMFFMVAAFKLG</sequence>
<protein>
    <recommendedName>
        <fullName evidence="3">Zinc finger, RING/FYVE/PHD-type</fullName>
    </recommendedName>
</protein>
<organism evidence="1 2">
    <name type="scientific">Corchorus olitorius</name>
    <dbReference type="NCBI Taxonomy" id="93759"/>
    <lineage>
        <taxon>Eukaryota</taxon>
        <taxon>Viridiplantae</taxon>
        <taxon>Streptophyta</taxon>
        <taxon>Embryophyta</taxon>
        <taxon>Tracheophyta</taxon>
        <taxon>Spermatophyta</taxon>
        <taxon>Magnoliopsida</taxon>
        <taxon>eudicotyledons</taxon>
        <taxon>Gunneridae</taxon>
        <taxon>Pentapetalae</taxon>
        <taxon>rosids</taxon>
        <taxon>malvids</taxon>
        <taxon>Malvales</taxon>
        <taxon>Malvaceae</taxon>
        <taxon>Grewioideae</taxon>
        <taxon>Apeibeae</taxon>
        <taxon>Corchorus</taxon>
    </lineage>
</organism>
<evidence type="ECO:0000313" key="1">
    <source>
        <dbReference type="EMBL" id="OMO93965.1"/>
    </source>
</evidence>
<accession>A0A1R3JGK1</accession>
<comment type="caution">
    <text evidence="1">The sequence shown here is derived from an EMBL/GenBank/DDBJ whole genome shotgun (WGS) entry which is preliminary data.</text>
</comment>